<dbReference type="SMART" id="SM00558">
    <property type="entry name" value="JmjC"/>
    <property type="match status" value="1"/>
</dbReference>
<accession>A0ABZ2UT84</accession>
<gene>
    <name evidence="2" type="ORF">WJM97_02145</name>
</gene>
<dbReference type="PANTHER" id="PTHR12461:SF105">
    <property type="entry name" value="HYPOXIA-INDUCIBLE FACTOR 1-ALPHA INHIBITOR"/>
    <property type="match status" value="1"/>
</dbReference>
<dbReference type="Pfam" id="PF13621">
    <property type="entry name" value="Cupin_8"/>
    <property type="match status" value="1"/>
</dbReference>
<evidence type="ECO:0000313" key="3">
    <source>
        <dbReference type="Proteomes" id="UP001483337"/>
    </source>
</evidence>
<dbReference type="PANTHER" id="PTHR12461">
    <property type="entry name" value="HYPOXIA-INDUCIBLE FACTOR 1 ALPHA INHIBITOR-RELATED"/>
    <property type="match status" value="1"/>
</dbReference>
<evidence type="ECO:0000313" key="2">
    <source>
        <dbReference type="EMBL" id="WZB88514.1"/>
    </source>
</evidence>
<proteinExistence type="predicted"/>
<dbReference type="Gene3D" id="2.60.120.650">
    <property type="entry name" value="Cupin"/>
    <property type="match status" value="1"/>
</dbReference>
<dbReference type="RefSeq" id="WP_353931421.1">
    <property type="nucleotide sequence ID" value="NZ_CP150886.1"/>
</dbReference>
<reference evidence="2 3" key="1">
    <citation type="submission" date="2024-04" db="EMBL/GenBank/DDBJ databases">
        <title>Okeanomitos corallinicola gen. &amp; sp. nov. (Nostocales, Cyanobacteria), a new toxic marine heterocyst-forming cyanobacterium from a coral reef.</title>
        <authorList>
            <person name="Li H."/>
            <person name="Li R."/>
            <person name="Kang J."/>
            <person name="Hii K.S."/>
            <person name="Mohamed H.F."/>
            <person name="Xu X."/>
            <person name="Luo Z."/>
        </authorList>
    </citation>
    <scope>NUCLEOTIDE SEQUENCE [LARGE SCALE GENOMIC DNA]</scope>
    <source>
        <strain evidence="2 3">TIOX110</strain>
    </source>
</reference>
<evidence type="ECO:0000259" key="1">
    <source>
        <dbReference type="PROSITE" id="PS51184"/>
    </source>
</evidence>
<protein>
    <submittedName>
        <fullName evidence="2">Cupin-like domain-containing protein</fullName>
    </submittedName>
</protein>
<dbReference type="Proteomes" id="UP001483337">
    <property type="component" value="Chromosome"/>
</dbReference>
<name>A0ABZ2UT84_9CYAN</name>
<dbReference type="EMBL" id="CP150886">
    <property type="protein sequence ID" value="WZB88514.1"/>
    <property type="molecule type" value="Genomic_DNA"/>
</dbReference>
<dbReference type="SUPFAM" id="SSF51197">
    <property type="entry name" value="Clavaminate synthase-like"/>
    <property type="match status" value="1"/>
</dbReference>
<dbReference type="PROSITE" id="PS51184">
    <property type="entry name" value="JMJC"/>
    <property type="match status" value="1"/>
</dbReference>
<keyword evidence="3" id="KW-1185">Reference proteome</keyword>
<organism evidence="2 3">
    <name type="scientific">Okeanomitos corallinicola TIOX110</name>
    <dbReference type="NCBI Taxonomy" id="3133117"/>
    <lineage>
        <taxon>Bacteria</taxon>
        <taxon>Bacillati</taxon>
        <taxon>Cyanobacteriota</taxon>
        <taxon>Cyanophyceae</taxon>
        <taxon>Nostocales</taxon>
        <taxon>Aphanizomenonaceae</taxon>
        <taxon>Okeanomitos</taxon>
    </lineage>
</organism>
<dbReference type="InterPro" id="IPR003347">
    <property type="entry name" value="JmjC_dom"/>
</dbReference>
<feature type="domain" description="JmjC" evidence="1">
    <location>
        <begin position="107"/>
        <end position="270"/>
    </location>
</feature>
<sequence>MTINVEKNPEQLSVNSIARIHKPTKQEFKQATQAYSKPVIITGKIEEWKAFHSWSLDYLNGVVGDKELDINISNKNKIFTFDPDTGDTLSSTKMQFSEFTNWITQENKSDQYYYLQQNPIKLMFPELLPDIEVPDYISQKSFIVSNLWIGTGGNTTPLHWDAAQNILCQVRGRKKLLLFAPNQTPFLYPHSVDSKAPHLSYLNIDKPDFDKFPKFKEAQVIECVLEPGEMLFMPPFWWHQVYSLEQVNIAVNFWWKANLKDYFTPQARNFIFKKPLIVLALLLQKPNP</sequence>
<dbReference type="InterPro" id="IPR041667">
    <property type="entry name" value="Cupin_8"/>
</dbReference>